<protein>
    <recommendedName>
        <fullName evidence="3">2-C-methyl-D-erythritol 4-phosphate cytidylyltransferase</fullName>
        <ecNumber evidence="3">2.7.7.60</ecNumber>
    </recommendedName>
    <alternativeName>
        <fullName evidence="3">4-diphosphocytidyl-2C-methyl-D-erythritol synthase</fullName>
    </alternativeName>
    <alternativeName>
        <fullName evidence="3">MEP cytidylyltransferase</fullName>
        <shortName evidence="3">MCT</shortName>
    </alternativeName>
</protein>
<dbReference type="GO" id="GO:0019288">
    <property type="term" value="P:isopentenyl diphosphate biosynthetic process, methylerythritol 4-phosphate pathway"/>
    <property type="evidence" value="ECO:0007669"/>
    <property type="project" value="UniProtKB-UniRule"/>
</dbReference>
<keyword evidence="5" id="KW-1185">Reference proteome</keyword>
<dbReference type="InterPro" id="IPR034683">
    <property type="entry name" value="IspD/TarI"/>
</dbReference>
<comment type="similarity">
    <text evidence="3">Belongs to the IspD/TarI cytidylyltransferase family. IspD subfamily.</text>
</comment>
<dbReference type="GO" id="GO:0050518">
    <property type="term" value="F:2-C-methyl-D-erythritol 4-phosphate cytidylyltransferase activity"/>
    <property type="evidence" value="ECO:0007669"/>
    <property type="project" value="UniProtKB-UniRule"/>
</dbReference>
<dbReference type="InterPro" id="IPR050088">
    <property type="entry name" value="IspD/TarI_cytidylyltransf_bact"/>
</dbReference>
<dbReference type="Proteomes" id="UP000317318">
    <property type="component" value="Chromosome"/>
</dbReference>
<dbReference type="HAMAP" id="MF_00108">
    <property type="entry name" value="IspD"/>
    <property type="match status" value="1"/>
</dbReference>
<keyword evidence="2 3" id="KW-0548">Nucleotidyltransferase</keyword>
<keyword evidence="1 3" id="KW-0808">Transferase</keyword>
<proteinExistence type="inferred from homology"/>
<dbReference type="PANTHER" id="PTHR32125:SF4">
    <property type="entry name" value="2-C-METHYL-D-ERYTHRITOL 4-PHOSPHATE CYTIDYLYLTRANSFERASE, CHLOROPLASTIC"/>
    <property type="match status" value="1"/>
</dbReference>
<dbReference type="FunFam" id="3.90.550.10:FF:000003">
    <property type="entry name" value="2-C-methyl-D-erythritol 4-phosphate cytidylyltransferase"/>
    <property type="match status" value="1"/>
</dbReference>
<dbReference type="UniPathway" id="UPA00056">
    <property type="reaction ID" value="UER00093"/>
</dbReference>
<feature type="site" description="Positions MEP for the nucleophilic attack" evidence="3">
    <location>
        <position position="210"/>
    </location>
</feature>
<comment type="catalytic activity">
    <reaction evidence="3">
        <text>2-C-methyl-D-erythritol 4-phosphate + CTP + H(+) = 4-CDP-2-C-methyl-D-erythritol + diphosphate</text>
        <dbReference type="Rhea" id="RHEA:13429"/>
        <dbReference type="ChEBI" id="CHEBI:15378"/>
        <dbReference type="ChEBI" id="CHEBI:33019"/>
        <dbReference type="ChEBI" id="CHEBI:37563"/>
        <dbReference type="ChEBI" id="CHEBI:57823"/>
        <dbReference type="ChEBI" id="CHEBI:58262"/>
        <dbReference type="EC" id="2.7.7.60"/>
    </reaction>
</comment>
<comment type="pathway">
    <text evidence="3">Isoprenoid biosynthesis; isopentenyl diphosphate biosynthesis via DXP pathway; isopentenyl diphosphate from 1-deoxy-D-xylulose 5-phosphate: step 2/6.</text>
</comment>
<accession>A0A517R319</accession>
<dbReference type="CDD" id="cd02516">
    <property type="entry name" value="CDP-ME_synthetase"/>
    <property type="match status" value="1"/>
</dbReference>
<dbReference type="EC" id="2.7.7.60" evidence="3"/>
<feature type="site" description="Transition state stabilizer" evidence="3">
    <location>
        <position position="24"/>
    </location>
</feature>
<dbReference type="AlphaFoldDB" id="A0A517R319"/>
<sequence length="249" mass="27122">MPKFAVILAAAGQSSRFTSGRRKKPFVELKGRPLWVRCADVFSSVDDVTSIAITIADEDIDWFRDTFRANLGFMNVEVVSGGAERADSVQNALAQIPDDTDYVAVHDAARPLITKQWVRAVFDEAVAHGAAIPAVPIAGTVKKVDETNAIEETVPRAGLWEAQTPQVFQADLLRRAYAKRGGFQATDEAQLVERIGHPVRVVNSSPMNFKITTSDDFKMAEALINRLPTEAGGLGSLHPFSDGPGRLFD</sequence>
<dbReference type="InterPro" id="IPR001228">
    <property type="entry name" value="IspD"/>
</dbReference>
<dbReference type="OrthoDB" id="9806837at2"/>
<dbReference type="Pfam" id="PF01128">
    <property type="entry name" value="IspD"/>
    <property type="match status" value="1"/>
</dbReference>
<evidence type="ECO:0000313" key="4">
    <source>
        <dbReference type="EMBL" id="QDT38275.1"/>
    </source>
</evidence>
<dbReference type="SUPFAM" id="SSF53448">
    <property type="entry name" value="Nucleotide-diphospho-sugar transferases"/>
    <property type="match status" value="1"/>
</dbReference>
<dbReference type="Gene3D" id="3.90.550.10">
    <property type="entry name" value="Spore Coat Polysaccharide Biosynthesis Protein SpsA, Chain A"/>
    <property type="match status" value="1"/>
</dbReference>
<feature type="site" description="Transition state stabilizer" evidence="3">
    <location>
        <position position="16"/>
    </location>
</feature>
<evidence type="ECO:0000256" key="2">
    <source>
        <dbReference type="ARBA" id="ARBA00022695"/>
    </source>
</evidence>
<gene>
    <name evidence="3 4" type="primary">ispD</name>
    <name evidence="4" type="ORF">Pan189_26650</name>
</gene>
<name>A0A517R319_9PLAN</name>
<dbReference type="RefSeq" id="WP_145364388.1">
    <property type="nucleotide sequence ID" value="NZ_CP036268.1"/>
</dbReference>
<evidence type="ECO:0000313" key="5">
    <source>
        <dbReference type="Proteomes" id="UP000317318"/>
    </source>
</evidence>
<evidence type="ECO:0000256" key="3">
    <source>
        <dbReference type="HAMAP-Rule" id="MF_00108"/>
    </source>
</evidence>
<organism evidence="4 5">
    <name type="scientific">Stratiformator vulcanicus</name>
    <dbReference type="NCBI Taxonomy" id="2527980"/>
    <lineage>
        <taxon>Bacteria</taxon>
        <taxon>Pseudomonadati</taxon>
        <taxon>Planctomycetota</taxon>
        <taxon>Planctomycetia</taxon>
        <taxon>Planctomycetales</taxon>
        <taxon>Planctomycetaceae</taxon>
        <taxon>Stratiformator</taxon>
    </lineage>
</organism>
<dbReference type="InterPro" id="IPR029044">
    <property type="entry name" value="Nucleotide-diphossugar_trans"/>
</dbReference>
<keyword evidence="3" id="KW-0414">Isoprene biosynthesis</keyword>
<dbReference type="KEGG" id="svp:Pan189_26650"/>
<dbReference type="EMBL" id="CP036268">
    <property type="protein sequence ID" value="QDT38275.1"/>
    <property type="molecule type" value="Genomic_DNA"/>
</dbReference>
<evidence type="ECO:0000256" key="1">
    <source>
        <dbReference type="ARBA" id="ARBA00022679"/>
    </source>
</evidence>
<dbReference type="PANTHER" id="PTHR32125">
    <property type="entry name" value="2-C-METHYL-D-ERYTHRITOL 4-PHOSPHATE CYTIDYLYLTRANSFERASE, CHLOROPLASTIC"/>
    <property type="match status" value="1"/>
</dbReference>
<comment type="function">
    <text evidence="3">Catalyzes the formation of 4-diphosphocytidyl-2-C-methyl-D-erythritol from CTP and 2-C-methyl-D-erythritol 4-phosphate (MEP).</text>
</comment>
<reference evidence="4 5" key="1">
    <citation type="submission" date="2019-02" db="EMBL/GenBank/DDBJ databases">
        <title>Deep-cultivation of Planctomycetes and their phenomic and genomic characterization uncovers novel biology.</title>
        <authorList>
            <person name="Wiegand S."/>
            <person name="Jogler M."/>
            <person name="Boedeker C."/>
            <person name="Pinto D."/>
            <person name="Vollmers J."/>
            <person name="Rivas-Marin E."/>
            <person name="Kohn T."/>
            <person name="Peeters S.H."/>
            <person name="Heuer A."/>
            <person name="Rast P."/>
            <person name="Oberbeckmann S."/>
            <person name="Bunk B."/>
            <person name="Jeske O."/>
            <person name="Meyerdierks A."/>
            <person name="Storesund J.E."/>
            <person name="Kallscheuer N."/>
            <person name="Luecker S."/>
            <person name="Lage O.M."/>
            <person name="Pohl T."/>
            <person name="Merkel B.J."/>
            <person name="Hornburger P."/>
            <person name="Mueller R.-W."/>
            <person name="Bruemmer F."/>
            <person name="Labrenz M."/>
            <person name="Spormann A.M."/>
            <person name="Op den Camp H."/>
            <person name="Overmann J."/>
            <person name="Amann R."/>
            <person name="Jetten M.S.M."/>
            <person name="Mascher T."/>
            <person name="Medema M.H."/>
            <person name="Devos D.P."/>
            <person name="Kaster A.-K."/>
            <person name="Ovreas L."/>
            <person name="Rohde M."/>
            <person name="Galperin M.Y."/>
            <person name="Jogler C."/>
        </authorList>
    </citation>
    <scope>NUCLEOTIDE SEQUENCE [LARGE SCALE GENOMIC DNA]</scope>
    <source>
        <strain evidence="4 5">Pan189</strain>
    </source>
</reference>
<feature type="site" description="Positions MEP for the nucleophilic attack" evidence="3">
    <location>
        <position position="156"/>
    </location>
</feature>
<dbReference type="NCBIfam" id="TIGR00453">
    <property type="entry name" value="ispD"/>
    <property type="match status" value="1"/>
</dbReference>